<gene>
    <name evidence="1" type="ORF">AVEN_50457_1</name>
</gene>
<protein>
    <submittedName>
        <fullName evidence="1">Uncharacterized protein</fullName>
    </submittedName>
</protein>
<reference evidence="1 2" key="1">
    <citation type="journal article" date="2019" name="Sci. Rep.">
        <title>Orb-weaving spider Araneus ventricosus genome elucidates the spidroin gene catalogue.</title>
        <authorList>
            <person name="Kono N."/>
            <person name="Nakamura H."/>
            <person name="Ohtoshi R."/>
            <person name="Moran D.A.P."/>
            <person name="Shinohara A."/>
            <person name="Yoshida Y."/>
            <person name="Fujiwara M."/>
            <person name="Mori M."/>
            <person name="Tomita M."/>
            <person name="Arakawa K."/>
        </authorList>
    </citation>
    <scope>NUCLEOTIDE SEQUENCE [LARGE SCALE GENOMIC DNA]</scope>
</reference>
<accession>A0A4Y2H0U5</accession>
<dbReference type="AlphaFoldDB" id="A0A4Y2H0U5"/>
<proteinExistence type="predicted"/>
<organism evidence="1 2">
    <name type="scientific">Araneus ventricosus</name>
    <name type="common">Orbweaver spider</name>
    <name type="synonym">Epeira ventricosa</name>
    <dbReference type="NCBI Taxonomy" id="182803"/>
    <lineage>
        <taxon>Eukaryota</taxon>
        <taxon>Metazoa</taxon>
        <taxon>Ecdysozoa</taxon>
        <taxon>Arthropoda</taxon>
        <taxon>Chelicerata</taxon>
        <taxon>Arachnida</taxon>
        <taxon>Araneae</taxon>
        <taxon>Araneomorphae</taxon>
        <taxon>Entelegynae</taxon>
        <taxon>Araneoidea</taxon>
        <taxon>Araneidae</taxon>
        <taxon>Araneus</taxon>
    </lineage>
</organism>
<evidence type="ECO:0000313" key="1">
    <source>
        <dbReference type="EMBL" id="GBM59872.1"/>
    </source>
</evidence>
<dbReference type="Proteomes" id="UP000499080">
    <property type="component" value="Unassembled WGS sequence"/>
</dbReference>
<comment type="caution">
    <text evidence="1">The sequence shown here is derived from an EMBL/GenBank/DDBJ whole genome shotgun (WGS) entry which is preliminary data.</text>
</comment>
<name>A0A4Y2H0U5_ARAVE</name>
<dbReference type="EMBL" id="BGPR01001703">
    <property type="protein sequence ID" value="GBM59872.1"/>
    <property type="molecule type" value="Genomic_DNA"/>
</dbReference>
<evidence type="ECO:0000313" key="2">
    <source>
        <dbReference type="Proteomes" id="UP000499080"/>
    </source>
</evidence>
<keyword evidence="2" id="KW-1185">Reference proteome</keyword>
<sequence>MPASGKRSHYSLAADFAFAHIHRKLATSRLLVREFCRNLQLVNDQQKNPSLLMTPEGHLLVMLSCDHVAILKPNDDFAVVELETSAWLMAAQEPYVWGSSYNFTSCRLFIRSCLLG</sequence>